<keyword evidence="5" id="KW-1185">Reference proteome</keyword>
<proteinExistence type="inferred from homology"/>
<comment type="similarity">
    <text evidence="3">Belongs to the KhpA RNA-binding protein family.</text>
</comment>
<evidence type="ECO:0000256" key="3">
    <source>
        <dbReference type="HAMAP-Rule" id="MF_00088"/>
    </source>
</evidence>
<dbReference type="GO" id="GO:0008360">
    <property type="term" value="P:regulation of cell shape"/>
    <property type="evidence" value="ECO:0007669"/>
    <property type="project" value="UniProtKB-KW"/>
</dbReference>
<dbReference type="CDD" id="cd22533">
    <property type="entry name" value="KH-II_YlqC-like"/>
    <property type="match status" value="1"/>
</dbReference>
<comment type="subcellular location">
    <subcellularLocation>
        <location evidence="3">Cytoplasm</location>
    </subcellularLocation>
</comment>
<dbReference type="InterPro" id="IPR015946">
    <property type="entry name" value="KH_dom-like_a/b"/>
</dbReference>
<keyword evidence="2 3" id="KW-0694">RNA-binding</keyword>
<keyword evidence="3" id="KW-0133">Cell shape</keyword>
<dbReference type="Pfam" id="PF13083">
    <property type="entry name" value="KH_KhpA-B"/>
    <property type="match status" value="1"/>
</dbReference>
<dbReference type="SUPFAM" id="SSF54814">
    <property type="entry name" value="Prokaryotic type KH domain (KH-domain type II)"/>
    <property type="match status" value="1"/>
</dbReference>
<dbReference type="InterPro" id="IPR020627">
    <property type="entry name" value="KhpA"/>
</dbReference>
<dbReference type="InterPro" id="IPR009019">
    <property type="entry name" value="KH_sf_prok-type"/>
</dbReference>
<dbReference type="eggNOG" id="COG1837">
    <property type="taxonomic scope" value="Bacteria"/>
</dbReference>
<organism evidence="4 5">
    <name type="scientific">Candidatus Babela massiliensis</name>
    <dbReference type="NCBI Taxonomy" id="673862"/>
    <lineage>
        <taxon>Bacteria</taxon>
        <taxon>Candidatus Babelota</taxon>
        <taxon>Candidatus Babeliae</taxon>
        <taxon>Candidatus Babeliales</taxon>
        <taxon>Candidatus Babeliaceae</taxon>
        <taxon>Candidatus Babela</taxon>
    </lineage>
</organism>
<dbReference type="GO" id="GO:0071555">
    <property type="term" value="P:cell wall organization"/>
    <property type="evidence" value="ECO:0007669"/>
    <property type="project" value="UniProtKB-KW"/>
</dbReference>
<dbReference type="Proteomes" id="UP000018769">
    <property type="component" value="Chromosome I"/>
</dbReference>
<dbReference type="EMBL" id="HG793133">
    <property type="protein sequence ID" value="CDK30529.1"/>
    <property type="molecule type" value="Genomic_DNA"/>
</dbReference>
<comment type="function">
    <text evidence="3">A probable RNA chaperone. Forms a complex with KhpB which binds to cellular RNA and controls its expression. Plays a role in peptidoglycan (PG) homeostasis and cell length regulation.</text>
</comment>
<keyword evidence="3" id="KW-0143">Chaperone</keyword>
<comment type="subunit">
    <text evidence="3">Forms a complex with KhpB.</text>
</comment>
<evidence type="ECO:0000313" key="4">
    <source>
        <dbReference type="EMBL" id="CDK30529.1"/>
    </source>
</evidence>
<dbReference type="GO" id="GO:0003723">
    <property type="term" value="F:RNA binding"/>
    <property type="evidence" value="ECO:0007669"/>
    <property type="project" value="UniProtKB-UniRule"/>
</dbReference>
<dbReference type="HOGENOM" id="CLU_132074_1_0_7"/>
<evidence type="ECO:0000256" key="1">
    <source>
        <dbReference type="ARBA" id="ARBA00022490"/>
    </source>
</evidence>
<keyword evidence="1 3" id="KW-0963">Cytoplasm</keyword>
<dbReference type="KEGG" id="dpb:BABL1_gene_490"/>
<reference evidence="4 5" key="1">
    <citation type="journal article" date="2015" name="Biol. Direct">
        <title>Babela massiliensis, a representative of a widespread bacterial phylum with unusual adaptations to parasitism in amoebae.</title>
        <authorList>
            <person name="Pagnier I."/>
            <person name="Yutin N."/>
            <person name="Croce O."/>
            <person name="Makarova K.S."/>
            <person name="Wolf Y.I."/>
            <person name="Benamar S."/>
            <person name="Raoult D."/>
            <person name="Koonin E.V."/>
            <person name="La Scola B."/>
        </authorList>
    </citation>
    <scope>NUCLEOTIDE SEQUENCE [LARGE SCALE GENOMIC DNA]</scope>
    <source>
        <strain evidence="5">BABL1</strain>
    </source>
</reference>
<dbReference type="STRING" id="673862.BABL1_gene_490"/>
<dbReference type="AlphaFoldDB" id="V6DG53"/>
<dbReference type="Gene3D" id="3.30.300.20">
    <property type="match status" value="1"/>
</dbReference>
<accession>V6DG53</accession>
<keyword evidence="3" id="KW-0961">Cell wall biogenesis/degradation</keyword>
<dbReference type="GO" id="GO:0009252">
    <property type="term" value="P:peptidoglycan biosynthetic process"/>
    <property type="evidence" value="ECO:0007669"/>
    <property type="project" value="UniProtKB-UniRule"/>
</dbReference>
<name>V6DG53_9BACT</name>
<evidence type="ECO:0000256" key="2">
    <source>
        <dbReference type="ARBA" id="ARBA00022884"/>
    </source>
</evidence>
<protein>
    <recommendedName>
        <fullName evidence="3">RNA-binding protein KhpA</fullName>
    </recommendedName>
    <alternativeName>
        <fullName evidence="3">KH-domain protein A</fullName>
    </alternativeName>
</protein>
<dbReference type="PANTHER" id="PTHR34654:SF1">
    <property type="entry name" value="RNA-BINDING PROTEIN KHPA"/>
    <property type="match status" value="1"/>
</dbReference>
<dbReference type="GO" id="GO:0005737">
    <property type="term" value="C:cytoplasm"/>
    <property type="evidence" value="ECO:0007669"/>
    <property type="project" value="UniProtKB-SubCell"/>
</dbReference>
<dbReference type="PANTHER" id="PTHR34654">
    <property type="entry name" value="UPF0109 PROTEIN SCO5592"/>
    <property type="match status" value="1"/>
</dbReference>
<dbReference type="HAMAP" id="MF_00088">
    <property type="entry name" value="KhpA"/>
    <property type="match status" value="1"/>
</dbReference>
<dbReference type="RefSeq" id="WP_023791797.1">
    <property type="nucleotide sequence ID" value="NC_023003.1"/>
</dbReference>
<sequence length="78" mass="8806">MLEKLIKFFVLNLVDKPEVVTITEVETKGKSIIEVRVAPQDLAKVIGKEGRTFRALRTIINVVDQESKRDLVVDTIAQ</sequence>
<gene>
    <name evidence="3" type="primary">khpA</name>
    <name evidence="4" type="ORF">BABL1_gene_490</name>
</gene>
<evidence type="ECO:0000313" key="5">
    <source>
        <dbReference type="Proteomes" id="UP000018769"/>
    </source>
</evidence>
<dbReference type="OrthoDB" id="9812389at2"/>